<dbReference type="SUPFAM" id="SSF56801">
    <property type="entry name" value="Acetyl-CoA synthetase-like"/>
    <property type="match status" value="1"/>
</dbReference>
<dbReference type="Pfam" id="PF13193">
    <property type="entry name" value="AMP-binding_C"/>
    <property type="match status" value="1"/>
</dbReference>
<dbReference type="EC" id="6.2.1.1" evidence="2 7"/>
<accession>A0A1B7LKS4</accession>
<dbReference type="Gene3D" id="3.30.300.30">
    <property type="match status" value="1"/>
</dbReference>
<dbReference type="Pfam" id="PF16177">
    <property type="entry name" value="ACAS_N"/>
    <property type="match status" value="1"/>
</dbReference>
<comment type="caution">
    <text evidence="11">The sequence shown here is derived from an EMBL/GenBank/DDBJ whole genome shotgun (WGS) entry which is preliminary data.</text>
</comment>
<dbReference type="EMBL" id="LYVF01000002">
    <property type="protein sequence ID" value="OAT87140.1"/>
    <property type="molecule type" value="Genomic_DNA"/>
</dbReference>
<keyword evidence="12" id="KW-1185">Reference proteome</keyword>
<dbReference type="GO" id="GO:0019427">
    <property type="term" value="P:acetyl-CoA biosynthetic process from acetate"/>
    <property type="evidence" value="ECO:0007669"/>
    <property type="project" value="UniProtKB-UniRule"/>
</dbReference>
<evidence type="ECO:0000259" key="8">
    <source>
        <dbReference type="Pfam" id="PF00501"/>
    </source>
</evidence>
<dbReference type="CDD" id="cd05966">
    <property type="entry name" value="ACS"/>
    <property type="match status" value="1"/>
</dbReference>
<evidence type="ECO:0000256" key="3">
    <source>
        <dbReference type="ARBA" id="ARBA00022598"/>
    </source>
</evidence>
<dbReference type="NCBIfam" id="NF001208">
    <property type="entry name" value="PRK00174.1"/>
    <property type="match status" value="1"/>
</dbReference>
<evidence type="ECO:0000256" key="5">
    <source>
        <dbReference type="ARBA" id="ARBA00022840"/>
    </source>
</evidence>
<protein>
    <recommendedName>
        <fullName evidence="2 7">Acetate--CoA ligase</fullName>
        <ecNumber evidence="2 7">6.2.1.1</ecNumber>
    </recommendedName>
</protein>
<evidence type="ECO:0000256" key="1">
    <source>
        <dbReference type="ARBA" id="ARBA00006432"/>
    </source>
</evidence>
<dbReference type="AlphaFoldDB" id="A0A1B7LKS4"/>
<name>A0A1B7LKS4_9FIRM</name>
<evidence type="ECO:0000259" key="10">
    <source>
        <dbReference type="Pfam" id="PF16177"/>
    </source>
</evidence>
<evidence type="ECO:0000256" key="7">
    <source>
        <dbReference type="NCBIfam" id="TIGR02188"/>
    </source>
</evidence>
<dbReference type="InterPro" id="IPR032387">
    <property type="entry name" value="ACAS_N"/>
</dbReference>
<dbReference type="InterPro" id="IPR000873">
    <property type="entry name" value="AMP-dep_synth/lig_dom"/>
</dbReference>
<dbReference type="GO" id="GO:0003987">
    <property type="term" value="F:acetate-CoA ligase activity"/>
    <property type="evidence" value="ECO:0007669"/>
    <property type="project" value="UniProtKB-UniRule"/>
</dbReference>
<proteinExistence type="inferred from homology"/>
<dbReference type="GO" id="GO:0005829">
    <property type="term" value="C:cytosol"/>
    <property type="evidence" value="ECO:0007669"/>
    <property type="project" value="TreeGrafter"/>
</dbReference>
<reference evidence="11 12" key="1">
    <citation type="submission" date="2016-04" db="EMBL/GenBank/DDBJ databases">
        <authorList>
            <person name="Evans L.H."/>
            <person name="Alamgir A."/>
            <person name="Owens N."/>
            <person name="Weber N.D."/>
            <person name="Virtaneva K."/>
            <person name="Barbian K."/>
            <person name="Babar A."/>
            <person name="Rosenke K."/>
        </authorList>
    </citation>
    <scope>NUCLEOTIDE SEQUENCE [LARGE SCALE GENOMIC DNA]</scope>
    <source>
        <strain evidence="11 12">LMa1</strain>
    </source>
</reference>
<evidence type="ECO:0000313" key="12">
    <source>
        <dbReference type="Proteomes" id="UP000078532"/>
    </source>
</evidence>
<sequence length="630" mass="69389">MNERQTFQPSPETCSGAGVNDKAIYREAAADRETFWAGQAGQLDWFKPWEQVLDESNAPFYRWFAGGKLNAAYNCLDRHLKTERKTKAALIFEGEPGDQRVLTYQELYREVTKCANVLKSMGVRRGDRVAVYLPMIPELPVVMLACARIGAPHSVVFSGFGPGSLCDRINDCRAKLVVTADGGWRRGRITPLKDNCDEALAGCPSVEKVLLVRRTGKEVNFTAGRDYWYHDLMDGAPAACPCEQMDAGDDLFILYTSGPAGKPKGIVHSTGGYLTGVAATHRMVFDLRDDDVFWCTADIGWITGHSYAVYGPLANGCTSVLYEGGPDWPQPDRFWALIEKYGVNILYTVPTAIRSFMKWGTAWLENYDLSSLRLLGSVGEPINPETWLWYHQHVGGGRCPVVDTWWQTETGMILIAPLPGVTPLKPGSVTVPVPGVEAAVVDNAGNPVPPCGGGYLVLKTPWPAMLSTIYGDPDRYVAQYWSRFENAYFTGDGARWDEDGYFQVMGRVDDIINVGGHRLSTVEIESALAEHRTVAEAAVIGKSHKLKGQAVSAFVTLKEGFTGSPELAAELKTHVTRKIGALARPEDIFFTPEMPRTRSGKIMRRLLWEMAEGRVEADLDGPVAAARHGI</sequence>
<evidence type="ECO:0000259" key="9">
    <source>
        <dbReference type="Pfam" id="PF13193"/>
    </source>
</evidence>
<organism evidence="11 12">
    <name type="scientific">Desulfotomaculum copahuensis</name>
    <dbReference type="NCBI Taxonomy" id="1838280"/>
    <lineage>
        <taxon>Bacteria</taxon>
        <taxon>Bacillati</taxon>
        <taxon>Bacillota</taxon>
        <taxon>Clostridia</taxon>
        <taxon>Eubacteriales</taxon>
        <taxon>Desulfotomaculaceae</taxon>
        <taxon>Desulfotomaculum</taxon>
    </lineage>
</organism>
<dbReference type="OrthoDB" id="9778383at2"/>
<dbReference type="InterPro" id="IPR025110">
    <property type="entry name" value="AMP-bd_C"/>
</dbReference>
<comment type="similarity">
    <text evidence="1">Belongs to the ATP-dependent AMP-binding enzyme family.</text>
</comment>
<dbReference type="InterPro" id="IPR011904">
    <property type="entry name" value="Ac_CoA_lig"/>
</dbReference>
<dbReference type="GO" id="GO:0016208">
    <property type="term" value="F:AMP binding"/>
    <property type="evidence" value="ECO:0007669"/>
    <property type="project" value="InterPro"/>
</dbReference>
<feature type="domain" description="Acetyl-coenzyme A synthetase N-terminal" evidence="10">
    <location>
        <begin position="22"/>
        <end position="75"/>
    </location>
</feature>
<dbReference type="PANTHER" id="PTHR24095:SF14">
    <property type="entry name" value="ACETYL-COENZYME A SYNTHETASE 1"/>
    <property type="match status" value="1"/>
</dbReference>
<evidence type="ECO:0000256" key="6">
    <source>
        <dbReference type="ARBA" id="ARBA00022990"/>
    </source>
</evidence>
<keyword evidence="3 11" id="KW-0436">Ligase</keyword>
<evidence type="ECO:0000256" key="2">
    <source>
        <dbReference type="ARBA" id="ARBA00013275"/>
    </source>
</evidence>
<keyword evidence="4" id="KW-0547">Nucleotide-binding</keyword>
<dbReference type="InterPro" id="IPR045851">
    <property type="entry name" value="AMP-bd_C_sf"/>
</dbReference>
<dbReference type="Gene3D" id="3.40.50.12780">
    <property type="entry name" value="N-terminal domain of ligase-like"/>
    <property type="match status" value="1"/>
</dbReference>
<dbReference type="Proteomes" id="UP000078532">
    <property type="component" value="Unassembled WGS sequence"/>
</dbReference>
<dbReference type="NCBIfam" id="TIGR02188">
    <property type="entry name" value="Ac_CoA_lig_AcsA"/>
    <property type="match status" value="1"/>
</dbReference>
<dbReference type="Pfam" id="PF00501">
    <property type="entry name" value="AMP-binding"/>
    <property type="match status" value="1"/>
</dbReference>
<keyword evidence="5" id="KW-0067">ATP-binding</keyword>
<dbReference type="GO" id="GO:0005524">
    <property type="term" value="F:ATP binding"/>
    <property type="evidence" value="ECO:0007669"/>
    <property type="project" value="UniProtKB-KW"/>
</dbReference>
<keyword evidence="6" id="KW-0007">Acetylation</keyword>
<evidence type="ECO:0000313" key="11">
    <source>
        <dbReference type="EMBL" id="OAT87140.1"/>
    </source>
</evidence>
<evidence type="ECO:0000256" key="4">
    <source>
        <dbReference type="ARBA" id="ARBA00022741"/>
    </source>
</evidence>
<dbReference type="PANTHER" id="PTHR24095">
    <property type="entry name" value="ACETYL-COENZYME A SYNTHETASE"/>
    <property type="match status" value="1"/>
</dbReference>
<feature type="domain" description="AMP-binding enzyme C-terminal" evidence="9">
    <location>
        <begin position="523"/>
        <end position="601"/>
    </location>
</feature>
<gene>
    <name evidence="11" type="ORF">A6M21_01885</name>
</gene>
<feature type="domain" description="AMP-dependent synthetase/ligase" evidence="8">
    <location>
        <begin position="84"/>
        <end position="462"/>
    </location>
</feature>
<dbReference type="FunFam" id="3.40.50.12780:FF:000001">
    <property type="entry name" value="Acetyl-coenzyme A synthetase"/>
    <property type="match status" value="1"/>
</dbReference>
<dbReference type="STRING" id="1838280.A6M21_01885"/>
<dbReference type="InterPro" id="IPR042099">
    <property type="entry name" value="ANL_N_sf"/>
</dbReference>